<feature type="region of interest" description="Disordered" evidence="2">
    <location>
        <begin position="306"/>
        <end position="333"/>
    </location>
</feature>
<feature type="compositionally biased region" description="Low complexity" evidence="2">
    <location>
        <begin position="306"/>
        <end position="321"/>
    </location>
</feature>
<protein>
    <recommendedName>
        <fullName evidence="5">Asteroid domain-containing protein</fullName>
    </recommendedName>
</protein>
<dbReference type="AlphaFoldDB" id="A0A836BRP8"/>
<evidence type="ECO:0000256" key="1">
    <source>
        <dbReference type="ARBA" id="ARBA00009495"/>
    </source>
</evidence>
<dbReference type="Gene3D" id="3.40.50.1010">
    <property type="entry name" value="5'-nuclease"/>
    <property type="match status" value="1"/>
</dbReference>
<feature type="compositionally biased region" description="Low complexity" evidence="2">
    <location>
        <begin position="684"/>
        <end position="695"/>
    </location>
</feature>
<dbReference type="SUPFAM" id="SSF88723">
    <property type="entry name" value="PIN domain-like"/>
    <property type="match status" value="1"/>
</dbReference>
<feature type="compositionally biased region" description="Pro residues" evidence="2">
    <location>
        <begin position="762"/>
        <end position="771"/>
    </location>
</feature>
<evidence type="ECO:0008006" key="5">
    <source>
        <dbReference type="Google" id="ProtNLM"/>
    </source>
</evidence>
<feature type="compositionally biased region" description="Gly residues" evidence="2">
    <location>
        <begin position="432"/>
        <end position="444"/>
    </location>
</feature>
<dbReference type="PANTHER" id="PTHR15976:SF17">
    <property type="entry name" value="CONSTITUTIVE COACTIVATOR OF PEROXISOME PROLIFERATOR-ACTIVATED RECEPTOR GAMMA"/>
    <property type="match status" value="1"/>
</dbReference>
<evidence type="ECO:0000313" key="3">
    <source>
        <dbReference type="EMBL" id="KAG2484858.1"/>
    </source>
</evidence>
<accession>A0A836BRP8</accession>
<evidence type="ECO:0000256" key="2">
    <source>
        <dbReference type="SAM" id="MobiDB-lite"/>
    </source>
</evidence>
<sequence>MGVTGLSSYLKEKDLWRKLDNPRAQDRVGKDLLVLDAPAALRRYLRPQDGLHFIYDYHWLWSHTAQDIAAFRAAGFRVVAFIDAAIPKDKMREWLARRRGDVKQVDKIAAVLEAEGAEAKAMPRSLWAAPNRALQHLGDALREAGCTVYFSVDDSDREAAAYAAHHGARAVLTSDSDFLMYEQGGFALWDYGTLSVRDGKGIRSICEVTPADVAAALRLPPSLLPLLPAFLGNDHLGALPQFIHKYRGLDRVEAAARELQAWAPRLGLDRGEGLEGGEEAGEGVEEGVGLGEGVEEGVGLGAGVEQGAVEEPSGGPWQGQGRPRRKPGKKQAAAAAEAAAAAAAVLAALTLGSAGEAEAEGTRVGTGHEGGTTGWSEAPEADSAEPEAGAEEELADEEAPAEDAESGPQAENFGAPLKKEEDEEVGASDRAGGPGGAGTVGTGQGRVCMHDVAERVRRVRQQYDISDAALRDPPHFLNEKCWHLREARLFMCGVDLESPSLPPAAHVLSPLLRRVYGALGLRGAVREVVCVRGREAEWREEGVLVEVDPGNLEPLPPLPSKPGPLAHLIVRLVRELPGAEQAVQPYHLEAFVRQVEQRHHVETLLFRQPRLRAARLRLPDLHAANLMVQAHSLLQIAADNALPSVRDMMHVRAFHALCQRPDMLSPQQPAAPAPYRGPAHAPRATGYGQAQAQGSGARGFGTTAWTSHSQGSGVEGHWRQPQAPAVQSATHAAWSPDGPSWARGSGSQAQAPRRRAPGGARGPPPSVPPSAPAAGGAREELTWQQQQWAGDGAPRRGPHGGGSSAGHAREPAGRGGGRGRGGGGARGRGGRGPGAQGLSQEEGVAGQ</sequence>
<evidence type="ECO:0000313" key="4">
    <source>
        <dbReference type="Proteomes" id="UP000612055"/>
    </source>
</evidence>
<name>A0A836BRP8_9CHLO</name>
<reference evidence="3" key="1">
    <citation type="journal article" date="2020" name="bioRxiv">
        <title>Comparative genomics of Chlamydomonas.</title>
        <authorList>
            <person name="Craig R.J."/>
            <person name="Hasan A.R."/>
            <person name="Ness R.W."/>
            <person name="Keightley P.D."/>
        </authorList>
    </citation>
    <scope>NUCLEOTIDE SEQUENCE</scope>
    <source>
        <strain evidence="3">CCAP 11/70</strain>
    </source>
</reference>
<comment type="similarity">
    <text evidence="1">Belongs to the constitutive coactivator of PPAR-gamma family.</text>
</comment>
<proteinExistence type="inferred from homology"/>
<comment type="caution">
    <text evidence="3">The sequence shown here is derived from an EMBL/GenBank/DDBJ whole genome shotgun (WGS) entry which is preliminary data.</text>
</comment>
<dbReference type="EMBL" id="JAEHOE010000140">
    <property type="protein sequence ID" value="KAG2484858.1"/>
    <property type="molecule type" value="Genomic_DNA"/>
</dbReference>
<dbReference type="Proteomes" id="UP000612055">
    <property type="component" value="Unassembled WGS sequence"/>
</dbReference>
<feature type="compositionally biased region" description="Acidic residues" evidence="2">
    <location>
        <begin position="379"/>
        <end position="405"/>
    </location>
</feature>
<dbReference type="GO" id="GO:0005634">
    <property type="term" value="C:nucleus"/>
    <property type="evidence" value="ECO:0007669"/>
    <property type="project" value="TreeGrafter"/>
</dbReference>
<organism evidence="3 4">
    <name type="scientific">Edaphochlamys debaryana</name>
    <dbReference type="NCBI Taxonomy" id="47281"/>
    <lineage>
        <taxon>Eukaryota</taxon>
        <taxon>Viridiplantae</taxon>
        <taxon>Chlorophyta</taxon>
        <taxon>core chlorophytes</taxon>
        <taxon>Chlorophyceae</taxon>
        <taxon>CS clade</taxon>
        <taxon>Chlamydomonadales</taxon>
        <taxon>Chlamydomonadales incertae sedis</taxon>
        <taxon>Edaphochlamys</taxon>
    </lineage>
</organism>
<feature type="compositionally biased region" description="Polar residues" evidence="2">
    <location>
        <begin position="703"/>
        <end position="712"/>
    </location>
</feature>
<dbReference type="PANTHER" id="PTHR15976">
    <property type="entry name" value="CONSTITUTIVE COACTIVATOR OF PEROXISOME PROLIFERATOR-ACTIVATED RECEPTOR GAMMA"/>
    <property type="match status" value="1"/>
</dbReference>
<gene>
    <name evidence="3" type="ORF">HYH03_016344</name>
</gene>
<keyword evidence="4" id="KW-1185">Reference proteome</keyword>
<dbReference type="InterPro" id="IPR029060">
    <property type="entry name" value="PIN-like_dom_sf"/>
</dbReference>
<dbReference type="InterPro" id="IPR026784">
    <property type="entry name" value="Coact_PPARg"/>
</dbReference>
<feature type="region of interest" description="Disordered" evidence="2">
    <location>
        <begin position="665"/>
        <end position="847"/>
    </location>
</feature>
<feature type="compositionally biased region" description="Gly residues" evidence="2">
    <location>
        <begin position="813"/>
        <end position="835"/>
    </location>
</feature>
<feature type="region of interest" description="Disordered" evidence="2">
    <location>
        <begin position="356"/>
        <end position="444"/>
    </location>
</feature>